<accession>A0ABY4QL16</accession>
<dbReference type="CDD" id="cd00338">
    <property type="entry name" value="Ser_Recombinase"/>
    <property type="match status" value="1"/>
</dbReference>
<dbReference type="Pfam" id="PF00239">
    <property type="entry name" value="Resolvase"/>
    <property type="match status" value="1"/>
</dbReference>
<dbReference type="EMBL" id="CP097320">
    <property type="protein sequence ID" value="UQX10488.1"/>
    <property type="molecule type" value="Genomic_DNA"/>
</dbReference>
<evidence type="ECO:0000259" key="2">
    <source>
        <dbReference type="PROSITE" id="PS51736"/>
    </source>
</evidence>
<dbReference type="PANTHER" id="PTHR46696">
    <property type="entry name" value="P450, PUTATIVE (EUROFUNG)-RELATED"/>
    <property type="match status" value="1"/>
</dbReference>
<gene>
    <name evidence="3" type="ORF">M5I08_20805</name>
</gene>
<evidence type="ECO:0000256" key="1">
    <source>
        <dbReference type="ARBA" id="ARBA00010617"/>
    </source>
</evidence>
<proteinExistence type="inferred from homology"/>
<sequence length="433" mass="46578">MRAAVYTRISQDATGQRASATRQLKDCEALADRLGWEVTHRYGDDDLSTYSGHARPGFEAMLKAMADSEFGAVICWHPDRIFRSMKDLERLIAIANGHQVQLRAVKAVVVADLRLPGERRAVTGCPAVTPACEPVVSGADAVAAALRSADVAAAVVQADGVARTWLTAPGRDVIAAALTPRWSRWAAEQCRPAVAAIFETVAAGGQVDGARVGEAVTRAIRLALFGVDDEYALWEAVQQRQPVGGDDVVSRLARAAPQLTDEEIFLLASSVHGSGERGGVGQISDTFVWALLHLASDTGLAGKLRENPNDIAVFVEEIVRLHSTIQYPLRVALRDTRIGDLDLSAGDMVAIAAGAASRQGDGGDQVNERACKHWGFGTGQHRCRGNHLVRAALRVLVEEWLAQIHPCAVPDEFVPRYIPGRSALVELPLTWQT</sequence>
<dbReference type="Proteomes" id="UP001056610">
    <property type="component" value="Chromosome"/>
</dbReference>
<feature type="domain" description="Resolvase/invertase-type recombinase catalytic" evidence="2">
    <location>
        <begin position="2"/>
        <end position="153"/>
    </location>
</feature>
<evidence type="ECO:0000313" key="4">
    <source>
        <dbReference type="Proteomes" id="UP001056610"/>
    </source>
</evidence>
<name>A0ABY4QL16_9MYCO</name>
<protein>
    <submittedName>
        <fullName evidence="3">Recombinase family protein</fullName>
    </submittedName>
</protein>
<keyword evidence="4" id="KW-1185">Reference proteome</keyword>
<dbReference type="PANTHER" id="PTHR46696:SF6">
    <property type="entry name" value="P450, PUTATIVE (EUROFUNG)-RELATED"/>
    <property type="match status" value="1"/>
</dbReference>
<organism evidence="3 4">
    <name type="scientific">Candidatus Mycobacterium methanotrophicum</name>
    <dbReference type="NCBI Taxonomy" id="2943498"/>
    <lineage>
        <taxon>Bacteria</taxon>
        <taxon>Bacillati</taxon>
        <taxon>Actinomycetota</taxon>
        <taxon>Actinomycetes</taxon>
        <taxon>Mycobacteriales</taxon>
        <taxon>Mycobacteriaceae</taxon>
        <taxon>Mycobacterium</taxon>
    </lineage>
</organism>
<dbReference type="PROSITE" id="PS51736">
    <property type="entry name" value="RECOMBINASES_3"/>
    <property type="match status" value="1"/>
</dbReference>
<dbReference type="RefSeq" id="WP_219070881.1">
    <property type="nucleotide sequence ID" value="NZ_CAJUXY010000142.1"/>
</dbReference>
<dbReference type="InterPro" id="IPR006119">
    <property type="entry name" value="Resolv_N"/>
</dbReference>
<dbReference type="SMART" id="SM00857">
    <property type="entry name" value="Resolvase"/>
    <property type="match status" value="1"/>
</dbReference>
<comment type="similarity">
    <text evidence="1">Belongs to the cytochrome P450 family.</text>
</comment>
<evidence type="ECO:0000313" key="3">
    <source>
        <dbReference type="EMBL" id="UQX10488.1"/>
    </source>
</evidence>
<reference evidence="3" key="1">
    <citation type="submission" date="2022-05" db="EMBL/GenBank/DDBJ databases">
        <title>A methanotrophic Mycobacterium dominates a cave microbial ecosystem.</title>
        <authorList>
            <person name="Van Spanning R.J.M."/>
            <person name="Guan Q."/>
            <person name="Melkonian C."/>
            <person name="Gallant J."/>
            <person name="Polerecky L."/>
            <person name="Flot J.-F."/>
            <person name="Brandt B.W."/>
            <person name="Braster M."/>
            <person name="Iturbe Espinoza P."/>
            <person name="Aerts J."/>
            <person name="Meima-Franke M."/>
            <person name="Piersma S.R."/>
            <person name="Bunduc C."/>
            <person name="Ummels R."/>
            <person name="Pain A."/>
            <person name="Fleming E.J."/>
            <person name="van der Wel N."/>
            <person name="Gherman V.D."/>
            <person name="Sarbu S.M."/>
            <person name="Bodelier P.L.E."/>
            <person name="Bitter W."/>
        </authorList>
    </citation>
    <scope>NUCLEOTIDE SEQUENCE</scope>
    <source>
        <strain evidence="3">Sulfur Cave</strain>
    </source>
</reference>